<dbReference type="EMBL" id="BKCJ010217790">
    <property type="protein sequence ID" value="GEY87185.1"/>
    <property type="molecule type" value="Genomic_DNA"/>
</dbReference>
<protein>
    <submittedName>
        <fullName evidence="2">Uncharacterized protein</fullName>
    </submittedName>
</protein>
<keyword evidence="1" id="KW-0472">Membrane</keyword>
<evidence type="ECO:0000256" key="1">
    <source>
        <dbReference type="SAM" id="Phobius"/>
    </source>
</evidence>
<dbReference type="AlphaFoldDB" id="A0A699I005"/>
<evidence type="ECO:0000313" key="2">
    <source>
        <dbReference type="EMBL" id="GEY87185.1"/>
    </source>
</evidence>
<accession>A0A699I005</accession>
<feature type="transmembrane region" description="Helical" evidence="1">
    <location>
        <begin position="98"/>
        <end position="120"/>
    </location>
</feature>
<reference evidence="2" key="1">
    <citation type="journal article" date="2019" name="Sci. Rep.">
        <title>Draft genome of Tanacetum cinerariifolium, the natural source of mosquito coil.</title>
        <authorList>
            <person name="Yamashiro T."/>
            <person name="Shiraishi A."/>
            <person name="Satake H."/>
            <person name="Nakayama K."/>
        </authorList>
    </citation>
    <scope>NUCLEOTIDE SEQUENCE</scope>
</reference>
<comment type="caution">
    <text evidence="2">The sequence shown here is derived from an EMBL/GenBank/DDBJ whole genome shotgun (WGS) entry which is preliminary data.</text>
</comment>
<proteinExistence type="predicted"/>
<sequence length="138" mass="16123">MHMRERRITRNLERLGGARELEMDYRLMQRIKILGVASVKVNNLHGYGHLEEIMVRRADQQLYTFKEGDFVDLHLNDIEDMLLLAAQHKLFKLNKSDIFYLVVTLLLAPSQSALFLTSHFSPFFIPKDFYTNLVDIPG</sequence>
<name>A0A699I005_TANCI</name>
<keyword evidence="1" id="KW-0812">Transmembrane</keyword>
<gene>
    <name evidence="2" type="ORF">Tci_459159</name>
</gene>
<keyword evidence="1" id="KW-1133">Transmembrane helix</keyword>
<organism evidence="2">
    <name type="scientific">Tanacetum cinerariifolium</name>
    <name type="common">Dalmatian daisy</name>
    <name type="synonym">Chrysanthemum cinerariifolium</name>
    <dbReference type="NCBI Taxonomy" id="118510"/>
    <lineage>
        <taxon>Eukaryota</taxon>
        <taxon>Viridiplantae</taxon>
        <taxon>Streptophyta</taxon>
        <taxon>Embryophyta</taxon>
        <taxon>Tracheophyta</taxon>
        <taxon>Spermatophyta</taxon>
        <taxon>Magnoliopsida</taxon>
        <taxon>eudicotyledons</taxon>
        <taxon>Gunneridae</taxon>
        <taxon>Pentapetalae</taxon>
        <taxon>asterids</taxon>
        <taxon>campanulids</taxon>
        <taxon>Asterales</taxon>
        <taxon>Asteraceae</taxon>
        <taxon>Asteroideae</taxon>
        <taxon>Anthemideae</taxon>
        <taxon>Anthemidinae</taxon>
        <taxon>Tanacetum</taxon>
    </lineage>
</organism>